<dbReference type="Pfam" id="PF13537">
    <property type="entry name" value="GATase_7"/>
    <property type="match status" value="1"/>
</dbReference>
<evidence type="ECO:0000256" key="2">
    <source>
        <dbReference type="ARBA" id="ARBA00005752"/>
    </source>
</evidence>
<dbReference type="InterPro" id="IPR033738">
    <property type="entry name" value="AsnB_N"/>
</dbReference>
<dbReference type="GO" id="GO:0006529">
    <property type="term" value="P:asparagine biosynthetic process"/>
    <property type="evidence" value="ECO:0007669"/>
    <property type="project" value="UniProtKB-KW"/>
</dbReference>
<dbReference type="RefSeq" id="WP_090972486.1">
    <property type="nucleotide sequence ID" value="NZ_FOLL01000004.1"/>
</dbReference>
<comment type="catalytic activity">
    <reaction evidence="10">
        <text>L-aspartate + L-glutamine + ATP + H2O = L-asparagine + L-glutamate + AMP + diphosphate + H(+)</text>
        <dbReference type="Rhea" id="RHEA:12228"/>
        <dbReference type="ChEBI" id="CHEBI:15377"/>
        <dbReference type="ChEBI" id="CHEBI:15378"/>
        <dbReference type="ChEBI" id="CHEBI:29985"/>
        <dbReference type="ChEBI" id="CHEBI:29991"/>
        <dbReference type="ChEBI" id="CHEBI:30616"/>
        <dbReference type="ChEBI" id="CHEBI:33019"/>
        <dbReference type="ChEBI" id="CHEBI:58048"/>
        <dbReference type="ChEBI" id="CHEBI:58359"/>
        <dbReference type="ChEBI" id="CHEBI:456215"/>
        <dbReference type="EC" id="6.3.5.4"/>
    </reaction>
</comment>
<dbReference type="Gene3D" id="3.40.50.620">
    <property type="entry name" value="HUPs"/>
    <property type="match status" value="1"/>
</dbReference>
<evidence type="ECO:0000256" key="7">
    <source>
        <dbReference type="ARBA" id="ARBA00022840"/>
    </source>
</evidence>
<dbReference type="Pfam" id="PF00733">
    <property type="entry name" value="Asn_synthase"/>
    <property type="match status" value="1"/>
</dbReference>
<feature type="binding site" evidence="12">
    <location>
        <begin position="347"/>
        <end position="348"/>
    </location>
    <ligand>
        <name>ATP</name>
        <dbReference type="ChEBI" id="CHEBI:30616"/>
    </ligand>
</feature>
<evidence type="ECO:0000256" key="4">
    <source>
        <dbReference type="ARBA" id="ARBA00022598"/>
    </source>
</evidence>
<name>A0A1I1GCK4_9SPHI</name>
<evidence type="ECO:0000313" key="15">
    <source>
        <dbReference type="EMBL" id="SFC09497.1"/>
    </source>
</evidence>
<sequence>MCGIIGAFDLKTKSEELRPQVLKMSKKIRHRGPDWSGIYSSERAILAHERLAIVDPKSGQQPLYSPNRNIVLAVNGEIYNHQQLRNQLPGYQFSTQCDSEVILALYEQKGPHFIEDLNGIFAFALYDAERDAYLIARDHIGIIPLYIGRDEKGTVFVASELKALEGYCSHIETFPPGHYIYSKEGSEPKKWYTRDWEQYDHVKDNVTDIDTLRKGLEDAVHRQLMSDVPYGVLLSGGLDSSVIAAITKKFASRRVESNDQEKAWYPRLHSFAVGLKGSPDLVAAKKAADHIGTIHHEINFTIQEGLDAIRDVIYHLETYDVTTVRASTPMYLLARVIKSMGIKMVLSGEGSDELFGGYLYFHKAPNAKEFHEETVRKLGKLHLYDCLRANKSLAAWGVEGRVPFLDKEFIDIAMRLNPEDKMIREGRMEKWIVRKAFEDYLPESIAWRQKEQFSDGVGYSWIDTLKAQAEERVSDEQLAGAAERFPINPPKNKEEYLYRSIFAEHFPSDTAALTVPSVKSVACSTPEALAWDASFQNLNDPSGRAVAAVHNESYEKEKSKVAEAL</sequence>
<dbReference type="FunFam" id="3.40.50.620:FF:000031">
    <property type="entry name" value="Asparagine synthase B"/>
    <property type="match status" value="1"/>
</dbReference>
<keyword evidence="4" id="KW-0436">Ligase</keyword>
<comment type="pathway">
    <text evidence="1">Amino-acid biosynthesis; L-asparagine biosynthesis; L-asparagine from L-aspartate (L-Gln route): step 1/1.</text>
</comment>
<evidence type="ECO:0000256" key="11">
    <source>
        <dbReference type="PIRSR" id="PIRSR001589-1"/>
    </source>
</evidence>
<evidence type="ECO:0000256" key="8">
    <source>
        <dbReference type="ARBA" id="ARBA00022888"/>
    </source>
</evidence>
<dbReference type="InterPro" id="IPR001962">
    <property type="entry name" value="Asn_synthase"/>
</dbReference>
<dbReference type="AlphaFoldDB" id="A0A1I1GCK4"/>
<evidence type="ECO:0000256" key="9">
    <source>
        <dbReference type="ARBA" id="ARBA00022962"/>
    </source>
</evidence>
<keyword evidence="6 12" id="KW-0547">Nucleotide-binding</keyword>
<evidence type="ECO:0000256" key="5">
    <source>
        <dbReference type="ARBA" id="ARBA00022605"/>
    </source>
</evidence>
<protein>
    <recommendedName>
        <fullName evidence="3">asparagine synthase (glutamine-hydrolyzing)</fullName>
        <ecNumber evidence="3">6.3.5.4</ecNumber>
    </recommendedName>
</protein>
<dbReference type="InterPro" id="IPR017932">
    <property type="entry name" value="GATase_2_dom"/>
</dbReference>
<dbReference type="PANTHER" id="PTHR11772:SF2">
    <property type="entry name" value="ASPARAGINE SYNTHETASE [GLUTAMINE-HYDROLYZING]"/>
    <property type="match status" value="1"/>
</dbReference>
<dbReference type="PROSITE" id="PS51278">
    <property type="entry name" value="GATASE_TYPE_2"/>
    <property type="match status" value="1"/>
</dbReference>
<feature type="binding site" evidence="12">
    <location>
        <position position="233"/>
    </location>
    <ligand>
        <name>ATP</name>
        <dbReference type="ChEBI" id="CHEBI:30616"/>
    </ligand>
</feature>
<dbReference type="STRING" id="623281.SAMN05421747_104119"/>
<dbReference type="InterPro" id="IPR014729">
    <property type="entry name" value="Rossmann-like_a/b/a_fold"/>
</dbReference>
<organism evidence="15 16">
    <name type="scientific">Parapedobacter composti</name>
    <dbReference type="NCBI Taxonomy" id="623281"/>
    <lineage>
        <taxon>Bacteria</taxon>
        <taxon>Pseudomonadati</taxon>
        <taxon>Bacteroidota</taxon>
        <taxon>Sphingobacteriia</taxon>
        <taxon>Sphingobacteriales</taxon>
        <taxon>Sphingobacteriaceae</taxon>
        <taxon>Parapedobacter</taxon>
    </lineage>
</organism>
<dbReference type="GO" id="GO:0005524">
    <property type="term" value="F:ATP binding"/>
    <property type="evidence" value="ECO:0007669"/>
    <property type="project" value="UniProtKB-KW"/>
</dbReference>
<evidence type="ECO:0000256" key="3">
    <source>
        <dbReference type="ARBA" id="ARBA00012737"/>
    </source>
</evidence>
<dbReference type="InterPro" id="IPR050795">
    <property type="entry name" value="Asn_Synthetase"/>
</dbReference>
<feature type="site" description="Important for beta-aspartyl-AMP intermediate formation" evidence="13">
    <location>
        <position position="349"/>
    </location>
</feature>
<dbReference type="EMBL" id="FOLL01000004">
    <property type="protein sequence ID" value="SFC09497.1"/>
    <property type="molecule type" value="Genomic_DNA"/>
</dbReference>
<dbReference type="CDD" id="cd01991">
    <property type="entry name" value="Asn_synthase_B_C"/>
    <property type="match status" value="1"/>
</dbReference>
<dbReference type="InterPro" id="IPR029055">
    <property type="entry name" value="Ntn_hydrolases_N"/>
</dbReference>
<dbReference type="InterPro" id="IPR006426">
    <property type="entry name" value="Asn_synth_AEB"/>
</dbReference>
<keyword evidence="16" id="KW-1185">Reference proteome</keyword>
<evidence type="ECO:0000256" key="13">
    <source>
        <dbReference type="PIRSR" id="PIRSR001589-3"/>
    </source>
</evidence>
<evidence type="ECO:0000256" key="1">
    <source>
        <dbReference type="ARBA" id="ARBA00005187"/>
    </source>
</evidence>
<dbReference type="NCBIfam" id="TIGR01536">
    <property type="entry name" value="asn_synth_AEB"/>
    <property type="match status" value="1"/>
</dbReference>
<dbReference type="Gene3D" id="3.60.20.10">
    <property type="entry name" value="Glutamine Phosphoribosylpyrophosphate, subunit 1, domain 1"/>
    <property type="match status" value="1"/>
</dbReference>
<feature type="binding site" evidence="12">
    <location>
        <position position="273"/>
    </location>
    <ligand>
        <name>ATP</name>
        <dbReference type="ChEBI" id="CHEBI:30616"/>
    </ligand>
</feature>
<keyword evidence="9 11" id="KW-0315">Glutamine amidotransferase</keyword>
<dbReference type="EC" id="6.3.5.4" evidence="3"/>
<gene>
    <name evidence="15" type="ORF">SAMN05421747_104119</name>
</gene>
<keyword evidence="8 11" id="KW-0061">Asparagine biosynthesis</keyword>
<dbReference type="PIRSF" id="PIRSF001589">
    <property type="entry name" value="Asn_synthetase_glu-h"/>
    <property type="match status" value="1"/>
</dbReference>
<proteinExistence type="inferred from homology"/>
<dbReference type="GO" id="GO:0004066">
    <property type="term" value="F:asparagine synthase (glutamine-hydrolyzing) activity"/>
    <property type="evidence" value="ECO:0007669"/>
    <property type="project" value="UniProtKB-EC"/>
</dbReference>
<feature type="domain" description="Glutamine amidotransferase type-2" evidence="14">
    <location>
        <begin position="2"/>
        <end position="185"/>
    </location>
</feature>
<keyword evidence="5 11" id="KW-0028">Amino-acid biosynthesis</keyword>
<dbReference type="SUPFAM" id="SSF56235">
    <property type="entry name" value="N-terminal nucleophile aminohydrolases (Ntn hydrolases)"/>
    <property type="match status" value="1"/>
</dbReference>
<evidence type="ECO:0000256" key="6">
    <source>
        <dbReference type="ARBA" id="ARBA00022741"/>
    </source>
</evidence>
<feature type="binding site" evidence="12">
    <location>
        <position position="98"/>
    </location>
    <ligand>
        <name>L-glutamine</name>
        <dbReference type="ChEBI" id="CHEBI:58359"/>
    </ligand>
</feature>
<dbReference type="NCBIfam" id="NF006949">
    <property type="entry name" value="PRK09431.1"/>
    <property type="match status" value="1"/>
</dbReference>
<dbReference type="OrthoDB" id="9763290at2"/>
<keyword evidence="7 12" id="KW-0067">ATP-binding</keyword>
<evidence type="ECO:0000256" key="10">
    <source>
        <dbReference type="ARBA" id="ARBA00048741"/>
    </source>
</evidence>
<dbReference type="PANTHER" id="PTHR11772">
    <property type="entry name" value="ASPARAGINE SYNTHETASE"/>
    <property type="match status" value="1"/>
</dbReference>
<comment type="similarity">
    <text evidence="2">Belongs to the asparagine synthetase family.</text>
</comment>
<reference evidence="15 16" key="1">
    <citation type="submission" date="2016-10" db="EMBL/GenBank/DDBJ databases">
        <authorList>
            <person name="de Groot N.N."/>
        </authorList>
    </citation>
    <scope>NUCLEOTIDE SEQUENCE [LARGE SCALE GENOMIC DNA]</scope>
    <source>
        <strain evidence="15 16">DSM 22900</strain>
    </source>
</reference>
<dbReference type="SUPFAM" id="SSF52402">
    <property type="entry name" value="Adenine nucleotide alpha hydrolases-like"/>
    <property type="match status" value="1"/>
</dbReference>
<evidence type="ECO:0000256" key="12">
    <source>
        <dbReference type="PIRSR" id="PIRSR001589-2"/>
    </source>
</evidence>
<evidence type="ECO:0000259" key="14">
    <source>
        <dbReference type="PROSITE" id="PS51278"/>
    </source>
</evidence>
<dbReference type="Proteomes" id="UP000199577">
    <property type="component" value="Unassembled WGS sequence"/>
</dbReference>
<accession>A0A1I1GCK4</accession>
<dbReference type="CDD" id="cd00712">
    <property type="entry name" value="AsnB"/>
    <property type="match status" value="1"/>
</dbReference>
<evidence type="ECO:0000313" key="16">
    <source>
        <dbReference type="Proteomes" id="UP000199577"/>
    </source>
</evidence>
<feature type="active site" description="For GATase activity" evidence="11">
    <location>
        <position position="2"/>
    </location>
</feature>